<proteinExistence type="predicted"/>
<sequence>MKAAMLLTGSGPIIVLTSYGSLDDETLLKTLEAKGIHKFIAYELPPALLRQRYGAHFFVVEDKLDEKQDLRFLDTNGQRVFEKIRFADLGTPRFFEGGELRGG</sequence>
<dbReference type="EMBL" id="QPMH01000020">
    <property type="protein sequence ID" value="RDD60791.1"/>
    <property type="molecule type" value="Genomic_DNA"/>
</dbReference>
<evidence type="ECO:0000313" key="1">
    <source>
        <dbReference type="EMBL" id="RDD60791.1"/>
    </source>
</evidence>
<gene>
    <name evidence="1" type="ORF">DRB17_16480</name>
</gene>
<organism evidence="1 2">
    <name type="scientific">Ferruginivarius sediminum</name>
    <dbReference type="NCBI Taxonomy" id="2661937"/>
    <lineage>
        <taxon>Bacteria</taxon>
        <taxon>Pseudomonadati</taxon>
        <taxon>Pseudomonadota</taxon>
        <taxon>Alphaproteobacteria</taxon>
        <taxon>Rhodospirillales</taxon>
        <taxon>Rhodospirillaceae</taxon>
        <taxon>Ferruginivarius</taxon>
    </lineage>
</organism>
<reference evidence="1 2" key="1">
    <citation type="submission" date="2018-07" db="EMBL/GenBank/DDBJ databases">
        <title>Venubactetium sediminum gen. nov., sp. nov., isolated from a marine solar saltern.</title>
        <authorList>
            <person name="Wang S."/>
        </authorList>
    </citation>
    <scope>NUCLEOTIDE SEQUENCE [LARGE SCALE GENOMIC DNA]</scope>
    <source>
        <strain evidence="1 2">WD2A32</strain>
    </source>
</reference>
<keyword evidence="2" id="KW-1185">Reference proteome</keyword>
<name>A0A369T640_9PROT</name>
<accession>A0A369T640</accession>
<dbReference type="Proteomes" id="UP000253941">
    <property type="component" value="Unassembled WGS sequence"/>
</dbReference>
<comment type="caution">
    <text evidence="1">The sequence shown here is derived from an EMBL/GenBank/DDBJ whole genome shotgun (WGS) entry which is preliminary data.</text>
</comment>
<dbReference type="RefSeq" id="WP_114583319.1">
    <property type="nucleotide sequence ID" value="NZ_QPMH01000020.1"/>
</dbReference>
<dbReference type="AlphaFoldDB" id="A0A369T640"/>
<evidence type="ECO:0000313" key="2">
    <source>
        <dbReference type="Proteomes" id="UP000253941"/>
    </source>
</evidence>
<protein>
    <submittedName>
        <fullName evidence="1">Cytosolic protein</fullName>
    </submittedName>
</protein>